<evidence type="ECO:0000313" key="2">
    <source>
        <dbReference type="EMBL" id="ADK84862.1"/>
    </source>
</evidence>
<dbReference type="HOGENOM" id="CLU_037612_5_3_7"/>
<accession>E1QH19</accession>
<keyword evidence="3" id="KW-1185">Reference proteome</keyword>
<dbReference type="PANTHER" id="PTHR13696">
    <property type="entry name" value="P-LOOP CONTAINING NUCLEOSIDE TRIPHOSPHATE HYDROLASE"/>
    <property type="match status" value="1"/>
</dbReference>
<dbReference type="SUPFAM" id="SSF52540">
    <property type="entry name" value="P-loop containing nucleoside triphosphate hydrolases"/>
    <property type="match status" value="1"/>
</dbReference>
<gene>
    <name evidence="2" type="ordered locus">Deba_1494</name>
</gene>
<reference evidence="2 3" key="1">
    <citation type="journal article" date="2010" name="Stand. Genomic Sci.">
        <title>Complete genome sequence of Desulfarculus baarsii type strain (2st14).</title>
        <authorList>
            <person name="Sun H."/>
            <person name="Spring S."/>
            <person name="Lapidus A."/>
            <person name="Davenport K."/>
            <person name="Del Rio T.G."/>
            <person name="Tice H."/>
            <person name="Nolan M."/>
            <person name="Copeland A."/>
            <person name="Cheng J.F."/>
            <person name="Lucas S."/>
            <person name="Tapia R."/>
            <person name="Goodwin L."/>
            <person name="Pitluck S."/>
            <person name="Ivanova N."/>
            <person name="Pagani I."/>
            <person name="Mavromatis K."/>
            <person name="Ovchinnikova G."/>
            <person name="Pati A."/>
            <person name="Chen A."/>
            <person name="Palaniappan K."/>
            <person name="Hauser L."/>
            <person name="Chang Y.J."/>
            <person name="Jeffries C.D."/>
            <person name="Detter J.C."/>
            <person name="Han C."/>
            <person name="Rohde M."/>
            <person name="Brambilla E."/>
            <person name="Goker M."/>
            <person name="Woyke T."/>
            <person name="Bristow J."/>
            <person name="Eisen J.A."/>
            <person name="Markowitz V."/>
            <person name="Hugenholtz P."/>
            <person name="Kyrpides N.C."/>
            <person name="Klenk H.P."/>
            <person name="Land M."/>
        </authorList>
    </citation>
    <scope>NUCLEOTIDE SEQUENCE [LARGE SCALE GENOMIC DNA]</scope>
    <source>
        <strain evidence="3">ATCC 33931 / DSM 2075 / LMG 7858 / VKM B-1802 / 2st14</strain>
    </source>
</reference>
<dbReference type="InterPro" id="IPR027417">
    <property type="entry name" value="P-loop_NTPase"/>
</dbReference>
<name>E1QH19_DESB2</name>
<dbReference type="PANTHER" id="PTHR13696:SF96">
    <property type="entry name" value="COBQ_COBB_MIND_PARA NUCLEOTIDE BINDING DOMAIN-CONTAINING PROTEIN"/>
    <property type="match status" value="1"/>
</dbReference>
<dbReference type="eggNOG" id="COG1192">
    <property type="taxonomic scope" value="Bacteria"/>
</dbReference>
<dbReference type="KEGG" id="dbr:Deba_1494"/>
<organism evidence="2 3">
    <name type="scientific">Desulfarculus baarsii (strain ATCC 33931 / DSM 2075 / LMG 7858 / VKM B-1802 / 2st14)</name>
    <dbReference type="NCBI Taxonomy" id="644282"/>
    <lineage>
        <taxon>Bacteria</taxon>
        <taxon>Pseudomonadati</taxon>
        <taxon>Thermodesulfobacteriota</taxon>
        <taxon>Desulfarculia</taxon>
        <taxon>Desulfarculales</taxon>
        <taxon>Desulfarculaceae</taxon>
        <taxon>Desulfarculus</taxon>
    </lineage>
</organism>
<protein>
    <submittedName>
        <fullName evidence="2">Cobyrinic acid ac-diamide synthase</fullName>
    </submittedName>
</protein>
<evidence type="ECO:0000313" key="3">
    <source>
        <dbReference type="Proteomes" id="UP000009047"/>
    </source>
</evidence>
<dbReference type="EMBL" id="CP002085">
    <property type="protein sequence ID" value="ADK84862.1"/>
    <property type="molecule type" value="Genomic_DNA"/>
</dbReference>
<dbReference type="STRING" id="644282.Deba_1494"/>
<feature type="domain" description="CobQ/CobB/MinD/ParA nucleotide binding" evidence="1">
    <location>
        <begin position="5"/>
        <end position="192"/>
    </location>
</feature>
<dbReference type="InterPro" id="IPR050678">
    <property type="entry name" value="DNA_Partitioning_ATPase"/>
</dbReference>
<evidence type="ECO:0000259" key="1">
    <source>
        <dbReference type="Pfam" id="PF01656"/>
    </source>
</evidence>
<dbReference type="AlphaFoldDB" id="E1QH19"/>
<sequence length="222" mass="23266">MPKIIAVANLKGGVGKTTIALNLASALAGRRKAKVGVIDLDLQKSAMRWARQGQGQALGFPVAFLGAGAGAIKFKNTLDQAIAQSKTDILILDTPPQLADPTMLAALTADFVLTPVGASPLDLWAAGEAVALVDEARQERGDKLPLLALVPSKLKAGTVLARELPARLAEMGPVAPIIHDRVAIIESAVLGQTVTSYAPGSPAHLEFEELGRYVLQRLKEAD</sequence>
<dbReference type="Proteomes" id="UP000009047">
    <property type="component" value="Chromosome"/>
</dbReference>
<proteinExistence type="predicted"/>
<dbReference type="PIRSF" id="PIRSF009320">
    <property type="entry name" value="Nuc_binding_HP_1000"/>
    <property type="match status" value="1"/>
</dbReference>
<dbReference type="Gene3D" id="3.40.50.300">
    <property type="entry name" value="P-loop containing nucleotide triphosphate hydrolases"/>
    <property type="match status" value="2"/>
</dbReference>
<dbReference type="InterPro" id="IPR002586">
    <property type="entry name" value="CobQ/CobB/MinD/ParA_Nub-bd_dom"/>
</dbReference>
<dbReference type="CDD" id="cd02042">
    <property type="entry name" value="ParAB_family"/>
    <property type="match status" value="1"/>
</dbReference>
<dbReference type="RefSeq" id="WP_013258315.1">
    <property type="nucleotide sequence ID" value="NC_014365.1"/>
</dbReference>
<dbReference type="Pfam" id="PF01656">
    <property type="entry name" value="CbiA"/>
    <property type="match status" value="1"/>
</dbReference>